<organism evidence="3 4">
    <name type="scientific">Kurthia populi</name>
    <dbReference type="NCBI Taxonomy" id="1562132"/>
    <lineage>
        <taxon>Bacteria</taxon>
        <taxon>Bacillati</taxon>
        <taxon>Bacillota</taxon>
        <taxon>Bacilli</taxon>
        <taxon>Bacillales</taxon>
        <taxon>Caryophanaceae</taxon>
        <taxon>Kurthia</taxon>
    </lineage>
</organism>
<keyword evidence="1" id="KW-1133">Transmembrane helix</keyword>
<keyword evidence="1" id="KW-0472">Membrane</keyword>
<accession>A0ABW5Y0E8</accession>
<dbReference type="InterPro" id="IPR006120">
    <property type="entry name" value="Resolvase_HTH_dom"/>
</dbReference>
<dbReference type="Proteomes" id="UP001597568">
    <property type="component" value="Unassembled WGS sequence"/>
</dbReference>
<keyword evidence="1" id="KW-0812">Transmembrane</keyword>
<feature type="domain" description="Resolvase HTH" evidence="2">
    <location>
        <begin position="82"/>
        <end position="111"/>
    </location>
</feature>
<protein>
    <submittedName>
        <fullName evidence="3">Helix-turn-helix domain-containing protein</fullName>
    </submittedName>
</protein>
<dbReference type="EMBL" id="JBHUOR010000045">
    <property type="protein sequence ID" value="MFD2868797.1"/>
    <property type="molecule type" value="Genomic_DNA"/>
</dbReference>
<name>A0ABW5Y0E8_9BACL</name>
<evidence type="ECO:0000259" key="2">
    <source>
        <dbReference type="Pfam" id="PF02796"/>
    </source>
</evidence>
<evidence type="ECO:0000313" key="4">
    <source>
        <dbReference type="Proteomes" id="UP001597568"/>
    </source>
</evidence>
<proteinExistence type="predicted"/>
<evidence type="ECO:0000313" key="3">
    <source>
        <dbReference type="EMBL" id="MFD2868797.1"/>
    </source>
</evidence>
<gene>
    <name evidence="3" type="ORF">ACFSY7_09800</name>
</gene>
<feature type="transmembrane region" description="Helical" evidence="1">
    <location>
        <begin position="6"/>
        <end position="22"/>
    </location>
</feature>
<keyword evidence="4" id="KW-1185">Reference proteome</keyword>
<reference evidence="4" key="1">
    <citation type="journal article" date="2019" name="Int. J. Syst. Evol. Microbiol.">
        <title>The Global Catalogue of Microorganisms (GCM) 10K type strain sequencing project: providing services to taxonomists for standard genome sequencing and annotation.</title>
        <authorList>
            <consortium name="The Broad Institute Genomics Platform"/>
            <consortium name="The Broad Institute Genome Sequencing Center for Infectious Disease"/>
            <person name="Wu L."/>
            <person name="Ma J."/>
        </authorList>
    </citation>
    <scope>NUCLEOTIDE SEQUENCE [LARGE SCALE GENOMIC DNA]</scope>
    <source>
        <strain evidence="4">KCTC 33522</strain>
    </source>
</reference>
<sequence>MDLSIILMGAGILVIIVSLFMSRSKTMDEDTEDISVTLYKETSQIKRRLKVIEEELLLEQPTFKAPSSKPATSGIHQILVSQVLALHKQGYTISQIVERSSLTPQQIEKIIATGGKLL</sequence>
<dbReference type="Pfam" id="PF02796">
    <property type="entry name" value="HTH_7"/>
    <property type="match status" value="1"/>
</dbReference>
<comment type="caution">
    <text evidence="3">The sequence shown here is derived from an EMBL/GenBank/DDBJ whole genome shotgun (WGS) entry which is preliminary data.</text>
</comment>
<evidence type="ECO:0000256" key="1">
    <source>
        <dbReference type="SAM" id="Phobius"/>
    </source>
</evidence>
<dbReference type="RefSeq" id="WP_139992361.1">
    <property type="nucleotide sequence ID" value="NZ_JBHUOR010000045.1"/>
</dbReference>